<feature type="region of interest" description="Disordered" evidence="1">
    <location>
        <begin position="64"/>
        <end position="85"/>
    </location>
</feature>
<dbReference type="PANTHER" id="PTHR46623:SF6">
    <property type="entry name" value="ALPHA_BETA-HYDROLASES SUPERFAMILY PROTEIN"/>
    <property type="match status" value="1"/>
</dbReference>
<evidence type="ECO:0000259" key="2">
    <source>
        <dbReference type="Pfam" id="PF01738"/>
    </source>
</evidence>
<evidence type="ECO:0000313" key="4">
    <source>
        <dbReference type="Proteomes" id="UP001060261"/>
    </source>
</evidence>
<reference evidence="3" key="1">
    <citation type="submission" date="2022-09" db="EMBL/GenBank/DDBJ databases">
        <title>genome sequence of Deinococcus rubellus.</title>
        <authorList>
            <person name="Srinivasan S."/>
        </authorList>
    </citation>
    <scope>NUCLEOTIDE SEQUENCE</scope>
    <source>
        <strain evidence="3">Ant6</strain>
    </source>
</reference>
<accession>A0ABY5YKA7</accession>
<dbReference type="Pfam" id="PF01738">
    <property type="entry name" value="DLH"/>
    <property type="match status" value="1"/>
</dbReference>
<dbReference type="Proteomes" id="UP001060261">
    <property type="component" value="Chromosome"/>
</dbReference>
<sequence>MPDDRQDLFRYVVEEFAEDYREGEMERREFLRRMTLLGGGAIGARTLLTSLGIAGVSAAELAQAQAAPPQPDQASGAGMVDPQDPSISVGPVTYPANGFTNLAYLARPAGGGAAPGVLVIHENKGLQPHIQDIARRLAKAGYIAMAPDLVSKIGGTAQYLDTARVSSYLAQTSGDEHVTNLLAALKVLEAQPGVQGVGAVGFCFGGGLTWRLATAAPELKATVAFYGPAPDLAKVPDIKAAVLGLYGALDARIDAGIPALEAALKAAGTTYDLKIYDGANHAFNNDTGPNYVKAAADAAWAQTLAWFGQYLKQA</sequence>
<feature type="compositionally biased region" description="Low complexity" evidence="1">
    <location>
        <begin position="64"/>
        <end position="78"/>
    </location>
</feature>
<keyword evidence="3" id="KW-0378">Hydrolase</keyword>
<dbReference type="Gene3D" id="3.40.50.1820">
    <property type="entry name" value="alpha/beta hydrolase"/>
    <property type="match status" value="1"/>
</dbReference>
<organism evidence="3 4">
    <name type="scientific">Deinococcus rubellus</name>
    <dbReference type="NCBI Taxonomy" id="1889240"/>
    <lineage>
        <taxon>Bacteria</taxon>
        <taxon>Thermotogati</taxon>
        <taxon>Deinococcota</taxon>
        <taxon>Deinococci</taxon>
        <taxon>Deinococcales</taxon>
        <taxon>Deinococcaceae</taxon>
        <taxon>Deinococcus</taxon>
    </lineage>
</organism>
<dbReference type="GO" id="GO:0016787">
    <property type="term" value="F:hydrolase activity"/>
    <property type="evidence" value="ECO:0007669"/>
    <property type="project" value="UniProtKB-KW"/>
</dbReference>
<gene>
    <name evidence="3" type="ORF">N0D28_02350</name>
</gene>
<name>A0ABY5YKA7_9DEIO</name>
<evidence type="ECO:0000256" key="1">
    <source>
        <dbReference type="SAM" id="MobiDB-lite"/>
    </source>
</evidence>
<dbReference type="SUPFAM" id="SSF53474">
    <property type="entry name" value="alpha/beta-Hydrolases"/>
    <property type="match status" value="1"/>
</dbReference>
<dbReference type="InterPro" id="IPR002925">
    <property type="entry name" value="Dienelactn_hydro"/>
</dbReference>
<dbReference type="RefSeq" id="WP_260560799.1">
    <property type="nucleotide sequence ID" value="NZ_BAABEC010000173.1"/>
</dbReference>
<protein>
    <submittedName>
        <fullName evidence="3">Dienelactone hydrolase family protein</fullName>
    </submittedName>
</protein>
<feature type="domain" description="Dienelactone hydrolase" evidence="2">
    <location>
        <begin position="103"/>
        <end position="311"/>
    </location>
</feature>
<dbReference type="InterPro" id="IPR029058">
    <property type="entry name" value="AB_hydrolase_fold"/>
</dbReference>
<proteinExistence type="predicted"/>
<evidence type="ECO:0000313" key="3">
    <source>
        <dbReference type="EMBL" id="UWX64527.1"/>
    </source>
</evidence>
<dbReference type="EMBL" id="CP104213">
    <property type="protein sequence ID" value="UWX64527.1"/>
    <property type="molecule type" value="Genomic_DNA"/>
</dbReference>
<dbReference type="PANTHER" id="PTHR46623">
    <property type="entry name" value="CARBOXYMETHYLENEBUTENOLIDASE-RELATED"/>
    <property type="match status" value="1"/>
</dbReference>
<keyword evidence="4" id="KW-1185">Reference proteome</keyword>
<dbReference type="InterPro" id="IPR051049">
    <property type="entry name" value="Dienelactone_hydrolase-like"/>
</dbReference>